<dbReference type="Gene3D" id="1.10.437.20">
    <property type="entry name" value="dsDNA poxvirus"/>
    <property type="match status" value="1"/>
</dbReference>
<dbReference type="InterPro" id="IPR022819">
    <property type="entry name" value="Poxvirus_Bcl-2-like"/>
</dbReference>
<sequence>MDAYIKADSFSLETDSVKDVIKEYICWLSMKDELRPSIGCVFKAMETFKIDAVRYYGDIYELANDVKLGTFDDFVRSVQMICSNRDKLTVYGTMGLLSIVADIHKGRELYSVKYAAGVIMLMDYIFDEIDMNHLKIALYRRIIRRSRKSQDNF</sequence>
<dbReference type="EMBL" id="KP143769">
    <property type="protein sequence ID" value="AKJ93652.1"/>
    <property type="molecule type" value="Genomic_DNA"/>
</dbReference>
<dbReference type="OrthoDB" id="16181at10239"/>
<keyword evidence="2" id="KW-1185">Reference proteome</keyword>
<protein>
    <submittedName>
        <fullName evidence="1">Bcl-2-like protein, IFN-beta inhibitor</fullName>
    </submittedName>
</protein>
<evidence type="ECO:0000313" key="2">
    <source>
        <dbReference type="Proteomes" id="UP000101745"/>
    </source>
</evidence>
<proteinExistence type="predicted"/>
<dbReference type="InterPro" id="IPR043018">
    <property type="entry name" value="Poxvirus_sf"/>
</dbReference>
<organism evidence="1 2">
    <name type="scientific">Raccoon poxvirus</name>
    <name type="common">RCN</name>
    <dbReference type="NCBI Taxonomy" id="10256"/>
    <lineage>
        <taxon>Viruses</taxon>
        <taxon>Varidnaviria</taxon>
        <taxon>Bamfordvirae</taxon>
        <taxon>Nucleocytoviricota</taxon>
        <taxon>Pokkesviricetes</taxon>
        <taxon>Chitovirales</taxon>
        <taxon>Poxviridae</taxon>
        <taxon>Chordopoxvirinae</taxon>
        <taxon>Orthopoxvirus</taxon>
        <taxon>Orthopoxvirus raccoonpox</taxon>
    </lineage>
</organism>
<evidence type="ECO:0000313" key="1">
    <source>
        <dbReference type="EMBL" id="AKJ93652.1"/>
    </source>
</evidence>
<dbReference type="GeneID" id="24528052"/>
<reference evidence="1 2" key="1">
    <citation type="journal article" date="2015" name="J. Gen. Virol.">
        <title>Genome sequence and comparative virulence of raccoonpox virus: the first North American poxvirus sequence.</title>
        <authorList>
            <person name="Fleischauer C."/>
            <person name="Upton C."/>
            <person name="Victoria J."/>
            <person name="Jones G.J."/>
            <person name="Roper R.L."/>
        </authorList>
    </citation>
    <scope>NUCLEOTIDE SEQUENCE [LARGE SCALE GENOMIC DNA]</scope>
    <source>
        <strain evidence="1 2">Herman</strain>
    </source>
</reference>
<name>A0A0G3G2E6_RACVI</name>
<gene>
    <name evidence="1" type="ORF">RCNV-Herman-018</name>
</gene>
<dbReference type="Pfam" id="PF06227">
    <property type="entry name" value="Poxv_Bcl-2-like"/>
    <property type="match status" value="1"/>
</dbReference>
<dbReference type="Proteomes" id="UP000101745">
    <property type="component" value="Segment"/>
</dbReference>
<dbReference type="KEGG" id="vg:24528052"/>
<organismHost>
    <name type="scientific">Procyon lotor</name>
    <name type="common">Raccoon</name>
    <dbReference type="NCBI Taxonomy" id="9654"/>
</organismHost>
<dbReference type="RefSeq" id="YP_009143331.1">
    <property type="nucleotide sequence ID" value="NC_027213.1"/>
</dbReference>
<accession>A0A0G3G2E6</accession>